<dbReference type="EMBL" id="GL378323">
    <property type="protein sequence ID" value="EFJ53328.1"/>
    <property type="molecule type" value="Genomic_DNA"/>
</dbReference>
<dbReference type="PROSITE" id="PS52013">
    <property type="entry name" value="ZF_C6H2"/>
    <property type="match status" value="1"/>
</dbReference>
<evidence type="ECO:0000313" key="12">
    <source>
        <dbReference type="EMBL" id="EFJ53328.1"/>
    </source>
</evidence>
<feature type="binding site" evidence="8">
    <location>
        <position position="220"/>
    </location>
    <ligand>
        <name>Zn(2+)</name>
        <dbReference type="ChEBI" id="CHEBI:29105"/>
        <label>3</label>
    </ligand>
</feature>
<dbReference type="HAMAP" id="MF_01974">
    <property type="entry name" value="MetAP_1"/>
    <property type="match status" value="1"/>
</dbReference>
<accession>D8TGW1</accession>
<dbReference type="CDD" id="cd01086">
    <property type="entry name" value="MetAP1"/>
    <property type="match status" value="1"/>
</dbReference>
<keyword evidence="5 9" id="KW-0863">Zinc-finger</keyword>
<dbReference type="PANTHER" id="PTHR43330">
    <property type="entry name" value="METHIONINE AMINOPEPTIDASE"/>
    <property type="match status" value="1"/>
</dbReference>
<evidence type="ECO:0000313" key="13">
    <source>
        <dbReference type="Proteomes" id="UP000001058"/>
    </source>
</evidence>
<feature type="domain" description="C6H2-type" evidence="11">
    <location>
        <begin position="1"/>
        <end position="57"/>
    </location>
</feature>
<keyword evidence="1 8" id="KW-0031">Aminopeptidase</keyword>
<keyword evidence="2 8" id="KW-0963">Cytoplasm</keyword>
<gene>
    <name evidence="12" type="ORF">VOLCADRAFT_86502</name>
</gene>
<dbReference type="eggNOG" id="KOG2738">
    <property type="taxonomic scope" value="Eukaryota"/>
</dbReference>
<evidence type="ECO:0000256" key="1">
    <source>
        <dbReference type="ARBA" id="ARBA00022438"/>
    </source>
</evidence>
<comment type="catalytic activity">
    <reaction evidence="8 10">
        <text>Release of N-terminal amino acids, preferentially methionine, from peptides and arylamides.</text>
        <dbReference type="EC" id="3.4.11.18"/>
    </reaction>
</comment>
<comment type="function">
    <text evidence="8 10">Cotranslationally removes the N-terminal methionine from nascent proteins. The N-terminal methionine is often cleaved when the second residue in the primary sequence is small and uncharged (Met-Ala-, Cys, Gly, Pro, Ser, Thr, or Val).</text>
</comment>
<evidence type="ECO:0000259" key="11">
    <source>
        <dbReference type="PROSITE" id="PS52013"/>
    </source>
</evidence>
<feature type="binding site" evidence="8">
    <location>
        <position position="231"/>
    </location>
    <ligand>
        <name>Zn(2+)</name>
        <dbReference type="ChEBI" id="CHEBI:29105"/>
        <label>4</label>
        <note>catalytic</note>
    </ligand>
</feature>
<dbReference type="EC" id="3.4.11.18" evidence="10"/>
<feature type="binding site" evidence="8">
    <location>
        <position position="231"/>
    </location>
    <ligand>
        <name>Zn(2+)</name>
        <dbReference type="ChEBI" id="CHEBI:29105"/>
        <label>3</label>
    </ligand>
</feature>
<comment type="cofactor">
    <cofactor evidence="8">
        <name>Zn(2+)</name>
        <dbReference type="ChEBI" id="CHEBI:29105"/>
    </cofactor>
    <cofactor evidence="8">
        <name>Co(2+)</name>
        <dbReference type="ChEBI" id="CHEBI:48828"/>
    </cofactor>
    <cofactor evidence="8">
        <name>Mn(2+)</name>
        <dbReference type="ChEBI" id="CHEBI:29035"/>
    </cofactor>
    <cofactor evidence="8">
        <name>Fe(2+)</name>
        <dbReference type="ChEBI" id="CHEBI:29033"/>
    </cofactor>
    <text evidence="8">Binds 2 divalent metal cations per subunit. Has a high-affinity and a low affinity metal-binding site. The true nature of the physiological cofactor is under debate. The enzyme is active with zinc, cobalt, manganese or divalent iron ions. Has high activity with zinc; zinc cofactor is transferred into the active site region by the ZNG1 zinc chaperone.</text>
</comment>
<feature type="binding site" evidence="8">
    <location>
        <position position="358"/>
    </location>
    <ligand>
        <name>Zn(2+)</name>
        <dbReference type="ChEBI" id="CHEBI:29105"/>
        <label>3</label>
    </ligand>
</feature>
<keyword evidence="6 8" id="KW-0378">Hydrolase</keyword>
<evidence type="ECO:0000256" key="7">
    <source>
        <dbReference type="ARBA" id="ARBA00022833"/>
    </source>
</evidence>
<feature type="binding site" evidence="8">
    <location>
        <position position="294"/>
    </location>
    <ligand>
        <name>Zn(2+)</name>
        <dbReference type="ChEBI" id="CHEBI:29105"/>
        <label>4</label>
        <note>catalytic</note>
    </ligand>
</feature>
<dbReference type="Proteomes" id="UP000001058">
    <property type="component" value="Unassembled WGS sequence"/>
</dbReference>
<comment type="similarity">
    <text evidence="8 9">Belongs to the peptidase M24A family. Methionine aminopeptidase type 1 subfamily.</text>
</comment>
<dbReference type="GO" id="GO:0004239">
    <property type="term" value="F:initiator methionyl aminopeptidase activity"/>
    <property type="evidence" value="ECO:0007669"/>
    <property type="project" value="UniProtKB-UniRule"/>
</dbReference>
<organism evidence="13">
    <name type="scientific">Volvox carteri f. nagariensis</name>
    <dbReference type="NCBI Taxonomy" id="3068"/>
    <lineage>
        <taxon>Eukaryota</taxon>
        <taxon>Viridiplantae</taxon>
        <taxon>Chlorophyta</taxon>
        <taxon>core chlorophytes</taxon>
        <taxon>Chlorophyceae</taxon>
        <taxon>CS clade</taxon>
        <taxon>Chlamydomonadales</taxon>
        <taxon>Volvocaceae</taxon>
        <taxon>Volvox</taxon>
    </lineage>
</organism>
<comment type="subunit">
    <text evidence="8">Associates with the 60S ribosomal subunit of the 80S translational complex.</text>
</comment>
<dbReference type="InterPro" id="IPR002467">
    <property type="entry name" value="Pept_M24A_MAP1"/>
</dbReference>
<name>D8TGW1_VOLCA</name>
<dbReference type="OrthoDB" id="3209743at2759"/>
<keyword evidence="13" id="KW-1185">Reference proteome</keyword>
<dbReference type="STRING" id="3068.D8TGW1"/>
<dbReference type="Pfam" id="PF15801">
    <property type="entry name" value="zf-C6H2"/>
    <property type="match status" value="1"/>
</dbReference>
<evidence type="ECO:0000256" key="2">
    <source>
        <dbReference type="ARBA" id="ARBA00022490"/>
    </source>
</evidence>
<proteinExistence type="inferred from homology"/>
<dbReference type="PRINTS" id="PR00599">
    <property type="entry name" value="MAPEPTIDASE"/>
</dbReference>
<dbReference type="MEROPS" id="M24.017"/>
<dbReference type="PANTHER" id="PTHR43330:SF7">
    <property type="entry name" value="METHIONINE AMINOPEPTIDASE 1"/>
    <property type="match status" value="1"/>
</dbReference>
<dbReference type="RefSeq" id="XP_002946333.1">
    <property type="nucleotide sequence ID" value="XM_002946287.1"/>
</dbReference>
<sequence length="432" mass="48271">MPKELIFCRCQAPAKLQCPNCVKLGLPKDASVFCSQECFKLAWPEHKKVHSPPADAWLYCTKRGKARSEVMPDFDWTGPLRPHRISPRREVPDSIPKPDYFKDGFPYREQESRQQQIVPIRGPDDIGGIRAACRIGREVLDLAAAAAKPAPYCSLVTAAGVTTDELDRIVHEAMIERGAYPSPLNYFNFPKSVCTSINEVICHGIPDARELQSGDILNIDVTAYYQGFHGDLNETICVGEVDADGKKLIQVTHDALMKAIAACRPGVRYRDVGDIITKHAAAHGFQVVKSYCGHGIGDLFHCAPNVPHYAHNKAVGIMKEGHVFTIEPMINAGSWRDRTWPDGWTAVTEDGKRSAQFEHTLVITRDGCEVLTRRLDSSPPLWWEVQVAGERAAARVVRPRRWCFSGGAVCWDDFWLWQCWVLRLVLIGDIGS</sequence>
<dbReference type="Gene3D" id="3.90.230.10">
    <property type="entry name" value="Creatinase/methionine aminopeptidase superfamily"/>
    <property type="match status" value="1"/>
</dbReference>
<evidence type="ECO:0000256" key="9">
    <source>
        <dbReference type="PROSITE-ProRule" id="PRU01357"/>
    </source>
</evidence>
<evidence type="ECO:0000256" key="4">
    <source>
        <dbReference type="ARBA" id="ARBA00022723"/>
    </source>
</evidence>
<feature type="binding site" evidence="8">
    <location>
        <position position="327"/>
    </location>
    <ligand>
        <name>Zn(2+)</name>
        <dbReference type="ChEBI" id="CHEBI:29105"/>
        <label>4</label>
        <note>catalytic</note>
    </ligand>
</feature>
<dbReference type="InterPro" id="IPR036005">
    <property type="entry name" value="Creatinase/aminopeptidase-like"/>
</dbReference>
<dbReference type="NCBIfam" id="TIGR00500">
    <property type="entry name" value="met_pdase_I"/>
    <property type="match status" value="1"/>
</dbReference>
<keyword evidence="4 8" id="KW-0479">Metal-binding</keyword>
<feature type="binding site" evidence="8">
    <location>
        <position position="203"/>
    </location>
    <ligand>
        <name>a protein</name>
        <dbReference type="ChEBI" id="CHEBI:16541"/>
    </ligand>
    <ligandPart>
        <name>N-terminal L-methionine residue</name>
        <dbReference type="ChEBI" id="CHEBI:64731"/>
    </ligandPart>
</feature>
<dbReference type="SUPFAM" id="SSF55920">
    <property type="entry name" value="Creatinase/aminopeptidase"/>
    <property type="match status" value="1"/>
</dbReference>
<dbReference type="GO" id="GO:0070006">
    <property type="term" value="F:metalloaminopeptidase activity"/>
    <property type="evidence" value="ECO:0007669"/>
    <property type="project" value="UniProtKB-UniRule"/>
</dbReference>
<evidence type="ECO:0000256" key="6">
    <source>
        <dbReference type="ARBA" id="ARBA00022801"/>
    </source>
</evidence>
<dbReference type="InParanoid" id="D8TGW1"/>
<feature type="binding site" evidence="8">
    <location>
        <position position="301"/>
    </location>
    <ligand>
        <name>a protein</name>
        <dbReference type="ChEBI" id="CHEBI:16541"/>
    </ligand>
    <ligandPart>
        <name>N-terminal L-methionine residue</name>
        <dbReference type="ChEBI" id="CHEBI:64731"/>
    </ligandPart>
</feature>
<evidence type="ECO:0000256" key="10">
    <source>
        <dbReference type="RuleBase" id="RU003653"/>
    </source>
</evidence>
<evidence type="ECO:0000256" key="8">
    <source>
        <dbReference type="HAMAP-Rule" id="MF_03174"/>
    </source>
</evidence>
<protein>
    <recommendedName>
        <fullName evidence="10">Methionine aminopeptidase</fullName>
        <ecNumber evidence="10">3.4.11.18</ecNumber>
    </recommendedName>
</protein>
<dbReference type="GO" id="GO:0006508">
    <property type="term" value="P:proteolysis"/>
    <property type="evidence" value="ECO:0007669"/>
    <property type="project" value="UniProtKB-KW"/>
</dbReference>
<keyword evidence="3 8" id="KW-0645">Protease</keyword>
<dbReference type="GO" id="GO:0008270">
    <property type="term" value="F:zinc ion binding"/>
    <property type="evidence" value="ECO:0007669"/>
    <property type="project" value="UniProtKB-KW"/>
</dbReference>
<comment type="subcellular location">
    <subcellularLocation>
        <location evidence="8">Cytoplasm</location>
    </subcellularLocation>
</comment>
<dbReference type="Pfam" id="PF00557">
    <property type="entry name" value="Peptidase_M24"/>
    <property type="match status" value="1"/>
</dbReference>
<reference evidence="12 13" key="1">
    <citation type="journal article" date="2010" name="Science">
        <title>Genomic analysis of organismal complexity in the multicellular green alga Volvox carteri.</title>
        <authorList>
            <person name="Prochnik S.E."/>
            <person name="Umen J."/>
            <person name="Nedelcu A.M."/>
            <person name="Hallmann A."/>
            <person name="Miller S.M."/>
            <person name="Nishii I."/>
            <person name="Ferris P."/>
            <person name="Kuo A."/>
            <person name="Mitros T."/>
            <person name="Fritz-Laylin L.K."/>
            <person name="Hellsten U."/>
            <person name="Chapman J."/>
            <person name="Simakov O."/>
            <person name="Rensing S.A."/>
            <person name="Terry A."/>
            <person name="Pangilinan J."/>
            <person name="Kapitonov V."/>
            <person name="Jurka J."/>
            <person name="Salamov A."/>
            <person name="Shapiro H."/>
            <person name="Schmutz J."/>
            <person name="Grimwood J."/>
            <person name="Lindquist E."/>
            <person name="Lucas S."/>
            <person name="Grigoriev I.V."/>
            <person name="Schmitt R."/>
            <person name="Kirk D."/>
            <person name="Rokhsar D.S."/>
        </authorList>
    </citation>
    <scope>NUCLEOTIDE SEQUENCE [LARGE SCALE GENOMIC DNA]</scope>
    <source>
        <strain evidence="13">f. Nagariensis / Eve</strain>
    </source>
</reference>
<dbReference type="PROSITE" id="PS00680">
    <property type="entry name" value="MAP_1"/>
    <property type="match status" value="1"/>
</dbReference>
<dbReference type="GO" id="GO:0005829">
    <property type="term" value="C:cytosol"/>
    <property type="evidence" value="ECO:0007669"/>
    <property type="project" value="TreeGrafter"/>
</dbReference>
<comment type="cofactor">
    <cofactor evidence="10">
        <name>Co(2+)</name>
        <dbReference type="ChEBI" id="CHEBI:48828"/>
    </cofactor>
    <cofactor evidence="10">
        <name>Zn(2+)</name>
        <dbReference type="ChEBI" id="CHEBI:29105"/>
    </cofactor>
    <cofactor evidence="10">
        <name>Mn(2+)</name>
        <dbReference type="ChEBI" id="CHEBI:29035"/>
    </cofactor>
    <cofactor evidence="10">
        <name>Fe(2+)</name>
        <dbReference type="ChEBI" id="CHEBI:29033"/>
    </cofactor>
    <text evidence="10">Binds 2 divalent metal cations per subunit. Has a high-affinity and a low affinity metal-binding site. The true nature of the physiological cofactor is under debate. The enzyme is active with cobalt, zinc, manganese or divalent iron ions.</text>
</comment>
<dbReference type="InterPro" id="IPR000994">
    <property type="entry name" value="Pept_M24"/>
</dbReference>
<evidence type="ECO:0000256" key="5">
    <source>
        <dbReference type="ARBA" id="ARBA00022771"/>
    </source>
</evidence>
<dbReference type="FunCoup" id="D8TGW1">
    <property type="interactions" value="1923"/>
</dbReference>
<dbReference type="GeneID" id="9624278"/>
<dbReference type="InterPro" id="IPR031615">
    <property type="entry name" value="Zfn-C6H2"/>
</dbReference>
<dbReference type="InterPro" id="IPR001714">
    <property type="entry name" value="Pept_M24_MAP"/>
</dbReference>
<feature type="binding site" evidence="8">
    <location>
        <position position="358"/>
    </location>
    <ligand>
        <name>Zn(2+)</name>
        <dbReference type="ChEBI" id="CHEBI:29105"/>
        <label>4</label>
        <note>catalytic</note>
    </ligand>
</feature>
<dbReference type="KEGG" id="vcn:VOLCADRAFT_86502"/>
<keyword evidence="7" id="KW-0862">Zinc</keyword>
<dbReference type="AlphaFoldDB" id="D8TGW1"/>
<evidence type="ECO:0000256" key="3">
    <source>
        <dbReference type="ARBA" id="ARBA00022670"/>
    </source>
</evidence>